<name>A0ABU1BL99_9BURK</name>
<proteinExistence type="predicted"/>
<sequence length="480" mass="51332">MIPNRSHSPGNPFLKPSRLRFGFSLVELMVAITISLLILLALVTVFVNLSRSNNELNKTNIQIENGRLAVQLLQDDLMHAGFWGAYVPQFDDFSSRATPALSNVAGGTYPTSVPDPCLTFNAANWTTEYKANLIGIPVQGYDTVPASCATALPSQQANTDAIVVRHADTCVATNPASPNCEANIAGNLYFQASLCAATAQAAGVNTITLSSASSSDNDAYNGKIIRIIAGVGAGQSRTITDYDGSTKVATVNSNWATQPNDQSTYSLDGVDYVFDTSGFTSTNRNCSTSADLRKFVSNIYYIRNFAVTPGDGIPTLMRSQFGLSGSPAALKQQDPVPLIEGIEGFRIEYGLDNLSDTGAAVDYTQSVNWADPAVLNSPTNRGDGTPDQYVRCPTANTANDNTPPSTQPAASVCTAEQLTNVVTAKIYVLARSREATPGYVDNRIYNLGATTLGPFNDSFKRHVFSTTVRLNNVSGRRETP</sequence>
<protein>
    <submittedName>
        <fullName evidence="2">PilW family protein</fullName>
    </submittedName>
</protein>
<keyword evidence="1" id="KW-1133">Transmembrane helix</keyword>
<dbReference type="Proteomes" id="UP001225596">
    <property type="component" value="Unassembled WGS sequence"/>
</dbReference>
<dbReference type="Pfam" id="PF07963">
    <property type="entry name" value="N_methyl"/>
    <property type="match status" value="1"/>
</dbReference>
<keyword evidence="3" id="KW-1185">Reference proteome</keyword>
<keyword evidence="1" id="KW-0812">Transmembrane</keyword>
<dbReference type="RefSeq" id="WP_338435710.1">
    <property type="nucleotide sequence ID" value="NZ_JAUYVH010000002.1"/>
</dbReference>
<organism evidence="2 3">
    <name type="scientific">Keguizhuia sedimenti</name>
    <dbReference type="NCBI Taxonomy" id="3064264"/>
    <lineage>
        <taxon>Bacteria</taxon>
        <taxon>Pseudomonadati</taxon>
        <taxon>Pseudomonadota</taxon>
        <taxon>Betaproteobacteria</taxon>
        <taxon>Burkholderiales</taxon>
        <taxon>Oxalobacteraceae</taxon>
        <taxon>Keguizhuia</taxon>
    </lineage>
</organism>
<dbReference type="EMBL" id="JAUYVH010000002">
    <property type="protein sequence ID" value="MDQ9169777.1"/>
    <property type="molecule type" value="Genomic_DNA"/>
</dbReference>
<comment type="caution">
    <text evidence="2">The sequence shown here is derived from an EMBL/GenBank/DDBJ whole genome shotgun (WGS) entry which is preliminary data.</text>
</comment>
<evidence type="ECO:0000313" key="2">
    <source>
        <dbReference type="EMBL" id="MDQ9169777.1"/>
    </source>
</evidence>
<gene>
    <name evidence="2" type="ORF">Q8A64_05060</name>
</gene>
<dbReference type="InterPro" id="IPR012902">
    <property type="entry name" value="N_methyl_site"/>
</dbReference>
<evidence type="ECO:0000256" key="1">
    <source>
        <dbReference type="SAM" id="Phobius"/>
    </source>
</evidence>
<dbReference type="InterPro" id="IPR032092">
    <property type="entry name" value="PilW"/>
</dbReference>
<evidence type="ECO:0000313" key="3">
    <source>
        <dbReference type="Proteomes" id="UP001225596"/>
    </source>
</evidence>
<keyword evidence="1" id="KW-0472">Membrane</keyword>
<accession>A0ABU1BL99</accession>
<reference evidence="2 3" key="1">
    <citation type="submission" date="2023-08" db="EMBL/GenBank/DDBJ databases">
        <title>Oxalobacteraceae gen .nov., isolated from river sludge outside the plant.</title>
        <authorList>
            <person name="Zhao S.Y."/>
        </authorList>
    </citation>
    <scope>NUCLEOTIDE SEQUENCE [LARGE SCALE GENOMIC DNA]</scope>
    <source>
        <strain evidence="2 3">R-40</strain>
    </source>
</reference>
<feature type="transmembrane region" description="Helical" evidence="1">
    <location>
        <begin position="21"/>
        <end position="47"/>
    </location>
</feature>
<dbReference type="NCBIfam" id="TIGR02532">
    <property type="entry name" value="IV_pilin_GFxxxE"/>
    <property type="match status" value="1"/>
</dbReference>
<dbReference type="Pfam" id="PF16074">
    <property type="entry name" value="PilW"/>
    <property type="match status" value="1"/>
</dbReference>